<feature type="transmembrane region" description="Helical" evidence="2">
    <location>
        <begin position="212"/>
        <end position="234"/>
    </location>
</feature>
<feature type="region of interest" description="Disordered" evidence="1">
    <location>
        <begin position="1"/>
        <end position="39"/>
    </location>
</feature>
<feature type="transmembrane region" description="Helical" evidence="2">
    <location>
        <begin position="270"/>
        <end position="292"/>
    </location>
</feature>
<dbReference type="RefSeq" id="WP_395513038.1">
    <property type="nucleotide sequence ID" value="NZ_JBBDHD010000124.1"/>
</dbReference>
<organism evidence="3 4">
    <name type="scientific">Streptomyces racemochromogenes</name>
    <dbReference type="NCBI Taxonomy" id="67353"/>
    <lineage>
        <taxon>Bacteria</taxon>
        <taxon>Bacillati</taxon>
        <taxon>Actinomycetota</taxon>
        <taxon>Actinomycetes</taxon>
        <taxon>Kitasatosporales</taxon>
        <taxon>Streptomycetaceae</taxon>
        <taxon>Streptomyces</taxon>
    </lineage>
</organism>
<evidence type="ECO:0000256" key="1">
    <source>
        <dbReference type="SAM" id="MobiDB-lite"/>
    </source>
</evidence>
<feature type="transmembrane region" description="Helical" evidence="2">
    <location>
        <begin position="92"/>
        <end position="115"/>
    </location>
</feature>
<name>A0ABW7PLV4_9ACTN</name>
<keyword evidence="2" id="KW-1133">Transmembrane helix</keyword>
<proteinExistence type="predicted"/>
<comment type="caution">
    <text evidence="3">The sequence shown here is derived from an EMBL/GenBank/DDBJ whole genome shotgun (WGS) entry which is preliminary data.</text>
</comment>
<keyword evidence="2" id="KW-0472">Membrane</keyword>
<evidence type="ECO:0000313" key="3">
    <source>
        <dbReference type="EMBL" id="MFH7599393.1"/>
    </source>
</evidence>
<sequence length="297" mass="30129">MTTTPAGKPTASTTAPDGAAPEGHAPDGPGPYSSPLPTPRPHLGHALASEWTKLTSVRSTLWTLGSLVGLVVGVGMLAVFQTASRDYENLPYPAPALFGLMVGQIAVIVLGVLTISSEYGTGLIRTTLTAAPDRLRVLTAKYLVFGAVAFTTIACSVGFVGLWAAILHDGPAAGPHGLAEWAGALAGCFYVTLLGLLALAVGALVRHSAGAIAVMLGVVTMPPVLGSILMVWPVTNAVGGVVLRYNAPVGLFQLFGVQDGGINGTTMPSALAQVALLVVVTAGAVTASYAVVGRRDV</sequence>
<feature type="transmembrane region" description="Helical" evidence="2">
    <location>
        <begin position="142"/>
        <end position="166"/>
    </location>
</feature>
<accession>A0ABW7PLV4</accession>
<dbReference type="EMBL" id="JBBDHD010000124">
    <property type="protein sequence ID" value="MFH7599393.1"/>
    <property type="molecule type" value="Genomic_DNA"/>
</dbReference>
<feature type="compositionally biased region" description="Polar residues" evidence="1">
    <location>
        <begin position="1"/>
        <end position="15"/>
    </location>
</feature>
<protein>
    <submittedName>
        <fullName evidence="3">ABC transporter permease</fullName>
    </submittedName>
</protein>
<evidence type="ECO:0000256" key="2">
    <source>
        <dbReference type="SAM" id="Phobius"/>
    </source>
</evidence>
<feature type="compositionally biased region" description="Pro residues" evidence="1">
    <location>
        <begin position="28"/>
        <end position="39"/>
    </location>
</feature>
<keyword evidence="4" id="KW-1185">Reference proteome</keyword>
<feature type="transmembrane region" description="Helical" evidence="2">
    <location>
        <begin position="61"/>
        <end position="80"/>
    </location>
</feature>
<dbReference type="Proteomes" id="UP001610631">
    <property type="component" value="Unassembled WGS sequence"/>
</dbReference>
<feature type="transmembrane region" description="Helical" evidence="2">
    <location>
        <begin position="181"/>
        <end position="205"/>
    </location>
</feature>
<keyword evidence="2" id="KW-0812">Transmembrane</keyword>
<evidence type="ECO:0000313" key="4">
    <source>
        <dbReference type="Proteomes" id="UP001610631"/>
    </source>
</evidence>
<gene>
    <name evidence="3" type="ORF">WDV06_30485</name>
</gene>
<reference evidence="3 4" key="1">
    <citation type="submission" date="2024-03" db="EMBL/GenBank/DDBJ databases">
        <title>Whole genome sequencing of Streptomyces racemochromogenes, to identify antimicrobial biosynthetic gene clusters.</title>
        <authorList>
            <person name="Suryawanshi P."/>
            <person name="Krishnaraj P.U."/>
            <person name="Arun Y.P."/>
            <person name="Suryawanshi M.P."/>
            <person name="Rakshit O."/>
        </authorList>
    </citation>
    <scope>NUCLEOTIDE SEQUENCE [LARGE SCALE GENOMIC DNA]</scope>
    <source>
        <strain evidence="3 4">AUDT626</strain>
    </source>
</reference>